<dbReference type="CDD" id="cd13875">
    <property type="entry name" value="CuRO_2_LCC_plant"/>
    <property type="match status" value="1"/>
</dbReference>
<keyword evidence="10" id="KW-0439">Lignin degradation</keyword>
<evidence type="ECO:0000256" key="10">
    <source>
        <dbReference type="ARBA" id="ARBA00023185"/>
    </source>
</evidence>
<evidence type="ECO:0000259" key="12">
    <source>
        <dbReference type="Pfam" id="PF00394"/>
    </source>
</evidence>
<dbReference type="InterPro" id="IPR034285">
    <property type="entry name" value="CuRO_2_LCC"/>
</dbReference>
<dbReference type="Pfam" id="PF07732">
    <property type="entry name" value="Cu-oxidase_3"/>
    <property type="match status" value="1"/>
</dbReference>
<organism evidence="14 15">
    <name type="scientific">Lactuca virosa</name>
    <dbReference type="NCBI Taxonomy" id="75947"/>
    <lineage>
        <taxon>Eukaryota</taxon>
        <taxon>Viridiplantae</taxon>
        <taxon>Streptophyta</taxon>
        <taxon>Embryophyta</taxon>
        <taxon>Tracheophyta</taxon>
        <taxon>Spermatophyta</taxon>
        <taxon>Magnoliopsida</taxon>
        <taxon>eudicotyledons</taxon>
        <taxon>Gunneridae</taxon>
        <taxon>Pentapetalae</taxon>
        <taxon>asterids</taxon>
        <taxon>campanulids</taxon>
        <taxon>Asterales</taxon>
        <taxon>Asteraceae</taxon>
        <taxon>Cichorioideae</taxon>
        <taxon>Cichorieae</taxon>
        <taxon>Lactucinae</taxon>
        <taxon>Lactuca</taxon>
    </lineage>
</organism>
<evidence type="ECO:0000256" key="3">
    <source>
        <dbReference type="ARBA" id="ARBA00010609"/>
    </source>
</evidence>
<sequence>MPGNSYTYRFNITGQEGTLWWHAHVQWLRATVYGALVIRPRGEWWNANPIDVEKATLATGGVANKSIAYTINGWPGDLYSCPSRRKTYLLRIINAALNTQMFLKIANHSMTIVAADAAYTNPYPTYVIVVGPGQTTDVLLTTNQSLGSYYMAVRAYISGTGRTLQQHHHRNPYLPEHHHHAAATSPGHAAFQRHPNRI</sequence>
<dbReference type="Gene3D" id="2.60.40.420">
    <property type="entry name" value="Cupredoxins - blue copper proteins"/>
    <property type="match status" value="2"/>
</dbReference>
<keyword evidence="5" id="KW-0052">Apoplast</keyword>
<evidence type="ECO:0000256" key="6">
    <source>
        <dbReference type="ARBA" id="ARBA00022525"/>
    </source>
</evidence>
<dbReference type="GO" id="GO:0052716">
    <property type="term" value="F:hydroquinone:oxygen oxidoreductase activity"/>
    <property type="evidence" value="ECO:0007669"/>
    <property type="project" value="UniProtKB-EC"/>
</dbReference>
<evidence type="ECO:0000256" key="2">
    <source>
        <dbReference type="ARBA" id="ARBA00004271"/>
    </source>
</evidence>
<dbReference type="PANTHER" id="PTHR11709:SF9">
    <property type="entry name" value="LACCASE-7"/>
    <property type="match status" value="1"/>
</dbReference>
<dbReference type="AlphaFoldDB" id="A0AAU9N7F2"/>
<evidence type="ECO:0000313" key="15">
    <source>
        <dbReference type="Proteomes" id="UP001157418"/>
    </source>
</evidence>
<dbReference type="SUPFAM" id="SSF49503">
    <property type="entry name" value="Cupredoxins"/>
    <property type="match status" value="2"/>
</dbReference>
<reference evidence="14 15" key="1">
    <citation type="submission" date="2022-01" db="EMBL/GenBank/DDBJ databases">
        <authorList>
            <person name="Xiong W."/>
            <person name="Schranz E."/>
        </authorList>
    </citation>
    <scope>NUCLEOTIDE SEQUENCE [LARGE SCALE GENOMIC DNA]</scope>
</reference>
<dbReference type="EC" id="1.10.3.2" evidence="4"/>
<feature type="domain" description="Plastocyanin-like" evidence="13">
    <location>
        <begin position="2"/>
        <end position="41"/>
    </location>
</feature>
<dbReference type="InterPro" id="IPR008972">
    <property type="entry name" value="Cupredoxin"/>
</dbReference>
<comment type="subcellular location">
    <subcellularLocation>
        <location evidence="2">Secreted</location>
        <location evidence="2">Extracellular space</location>
        <location evidence="2">Apoplast</location>
    </subcellularLocation>
</comment>
<dbReference type="InterPro" id="IPR011707">
    <property type="entry name" value="Cu-oxidase-like_N"/>
</dbReference>
<keyword evidence="9" id="KW-0186">Copper</keyword>
<evidence type="ECO:0000256" key="9">
    <source>
        <dbReference type="ARBA" id="ARBA00023008"/>
    </source>
</evidence>
<name>A0AAU9N7F2_9ASTR</name>
<evidence type="ECO:0000256" key="8">
    <source>
        <dbReference type="ARBA" id="ARBA00023002"/>
    </source>
</evidence>
<dbReference type="Pfam" id="PF00394">
    <property type="entry name" value="Cu-oxidase"/>
    <property type="match status" value="1"/>
</dbReference>
<comment type="catalytic activity">
    <reaction evidence="1">
        <text>4 hydroquinone + O2 = 4 benzosemiquinone + 2 H2O</text>
        <dbReference type="Rhea" id="RHEA:11276"/>
        <dbReference type="ChEBI" id="CHEBI:15377"/>
        <dbReference type="ChEBI" id="CHEBI:15379"/>
        <dbReference type="ChEBI" id="CHEBI:17594"/>
        <dbReference type="ChEBI" id="CHEBI:17977"/>
        <dbReference type="EC" id="1.10.3.2"/>
    </reaction>
</comment>
<evidence type="ECO:0000256" key="11">
    <source>
        <dbReference type="SAM" id="MobiDB-lite"/>
    </source>
</evidence>
<protein>
    <recommendedName>
        <fullName evidence="4">laccase</fullName>
        <ecNumber evidence="4">1.10.3.2</ecNumber>
    </recommendedName>
</protein>
<dbReference type="Proteomes" id="UP001157418">
    <property type="component" value="Unassembled WGS sequence"/>
</dbReference>
<dbReference type="GO" id="GO:0005507">
    <property type="term" value="F:copper ion binding"/>
    <property type="evidence" value="ECO:0007669"/>
    <property type="project" value="InterPro"/>
</dbReference>
<dbReference type="GO" id="GO:0048046">
    <property type="term" value="C:apoplast"/>
    <property type="evidence" value="ECO:0007669"/>
    <property type="project" value="UniProtKB-SubCell"/>
</dbReference>
<keyword evidence="15" id="KW-1185">Reference proteome</keyword>
<evidence type="ECO:0000256" key="7">
    <source>
        <dbReference type="ARBA" id="ARBA00022737"/>
    </source>
</evidence>
<comment type="similarity">
    <text evidence="3">Belongs to the multicopper oxidase family.</text>
</comment>
<comment type="caution">
    <text evidence="14">The sequence shown here is derived from an EMBL/GenBank/DDBJ whole genome shotgun (WGS) entry which is preliminary data.</text>
</comment>
<dbReference type="InterPro" id="IPR001117">
    <property type="entry name" value="Cu-oxidase_2nd"/>
</dbReference>
<keyword evidence="7" id="KW-0677">Repeat</keyword>
<evidence type="ECO:0000256" key="5">
    <source>
        <dbReference type="ARBA" id="ARBA00022523"/>
    </source>
</evidence>
<evidence type="ECO:0000256" key="4">
    <source>
        <dbReference type="ARBA" id="ARBA00012297"/>
    </source>
</evidence>
<evidence type="ECO:0000259" key="13">
    <source>
        <dbReference type="Pfam" id="PF07732"/>
    </source>
</evidence>
<dbReference type="PANTHER" id="PTHR11709">
    <property type="entry name" value="MULTI-COPPER OXIDASE"/>
    <property type="match status" value="1"/>
</dbReference>
<evidence type="ECO:0000256" key="1">
    <source>
        <dbReference type="ARBA" id="ARBA00000349"/>
    </source>
</evidence>
<gene>
    <name evidence="14" type="ORF">LVIROSA_LOCUS18893</name>
</gene>
<proteinExistence type="inferred from homology"/>
<dbReference type="GO" id="GO:0046274">
    <property type="term" value="P:lignin catabolic process"/>
    <property type="evidence" value="ECO:0007669"/>
    <property type="project" value="UniProtKB-KW"/>
</dbReference>
<accession>A0AAU9N7F2</accession>
<evidence type="ECO:0000313" key="14">
    <source>
        <dbReference type="EMBL" id="CAH1432229.1"/>
    </source>
</evidence>
<keyword evidence="6" id="KW-0964">Secreted</keyword>
<feature type="region of interest" description="Disordered" evidence="11">
    <location>
        <begin position="177"/>
        <end position="198"/>
    </location>
</feature>
<keyword evidence="8" id="KW-0560">Oxidoreductase</keyword>
<dbReference type="InterPro" id="IPR045087">
    <property type="entry name" value="Cu-oxidase_fam"/>
</dbReference>
<feature type="domain" description="Plastocyanin-like" evidence="12">
    <location>
        <begin position="42"/>
        <end position="162"/>
    </location>
</feature>
<dbReference type="EMBL" id="CAKMRJ010003334">
    <property type="protein sequence ID" value="CAH1432229.1"/>
    <property type="molecule type" value="Genomic_DNA"/>
</dbReference>